<keyword evidence="1" id="KW-0472">Membrane</keyword>
<evidence type="ECO:0000313" key="3">
    <source>
        <dbReference type="Proteomes" id="UP000605784"/>
    </source>
</evidence>
<feature type="transmembrane region" description="Helical" evidence="1">
    <location>
        <begin position="37"/>
        <end position="57"/>
    </location>
</feature>
<keyword evidence="1" id="KW-0812">Transmembrane</keyword>
<dbReference type="EMBL" id="BMOU01000003">
    <property type="protein sequence ID" value="GGN94710.1"/>
    <property type="molecule type" value="Genomic_DNA"/>
</dbReference>
<reference evidence="2" key="1">
    <citation type="journal article" date="2014" name="Int. J. Syst. Evol. Microbiol.">
        <title>Complete genome sequence of Corynebacterium casei LMG S-19264T (=DSM 44701T), isolated from a smear-ripened cheese.</title>
        <authorList>
            <consortium name="US DOE Joint Genome Institute (JGI-PGF)"/>
            <person name="Walter F."/>
            <person name="Albersmeier A."/>
            <person name="Kalinowski J."/>
            <person name="Ruckert C."/>
        </authorList>
    </citation>
    <scope>NUCLEOTIDE SEQUENCE</scope>
    <source>
        <strain evidence="2">JCM 17820</strain>
    </source>
</reference>
<evidence type="ECO:0000313" key="2">
    <source>
        <dbReference type="EMBL" id="GGN94710.1"/>
    </source>
</evidence>
<accession>A0A830GLU5</accession>
<reference evidence="2" key="2">
    <citation type="submission" date="2020-09" db="EMBL/GenBank/DDBJ databases">
        <authorList>
            <person name="Sun Q."/>
            <person name="Ohkuma M."/>
        </authorList>
    </citation>
    <scope>NUCLEOTIDE SEQUENCE</scope>
    <source>
        <strain evidence="2">JCM 17820</strain>
    </source>
</reference>
<comment type="caution">
    <text evidence="2">The sequence shown here is derived from an EMBL/GenBank/DDBJ whole genome shotgun (WGS) entry which is preliminary data.</text>
</comment>
<organism evidence="2 3">
    <name type="scientific">Haloarcula pellucida</name>
    <dbReference type="NCBI Taxonomy" id="1427151"/>
    <lineage>
        <taxon>Archaea</taxon>
        <taxon>Methanobacteriati</taxon>
        <taxon>Methanobacteriota</taxon>
        <taxon>Stenosarchaea group</taxon>
        <taxon>Halobacteria</taxon>
        <taxon>Halobacteriales</taxon>
        <taxon>Haloarculaceae</taxon>
        <taxon>Haloarcula</taxon>
    </lineage>
</organism>
<name>A0A830GLU5_9EURY</name>
<proteinExistence type="predicted"/>
<keyword evidence="1" id="KW-1133">Transmembrane helix</keyword>
<gene>
    <name evidence="2" type="ORF">GCM10009030_21310</name>
</gene>
<dbReference type="Proteomes" id="UP000605784">
    <property type="component" value="Unassembled WGS sequence"/>
</dbReference>
<feature type="transmembrane region" description="Helical" evidence="1">
    <location>
        <begin position="12"/>
        <end position="31"/>
    </location>
</feature>
<keyword evidence="3" id="KW-1185">Reference proteome</keyword>
<sequence>MGEQNTSAMDPSDNSIIGAGIVLALVGFYASQELTNSVEIAIGVGLLIGVVLPAILLEVRG</sequence>
<protein>
    <submittedName>
        <fullName evidence="2">Uncharacterized protein</fullName>
    </submittedName>
</protein>
<dbReference type="InterPro" id="IPR058293">
    <property type="entry name" value="DUF7987"/>
</dbReference>
<dbReference type="Pfam" id="PF25949">
    <property type="entry name" value="DUF7987"/>
    <property type="match status" value="1"/>
</dbReference>
<dbReference type="AlphaFoldDB" id="A0A830GLU5"/>
<evidence type="ECO:0000256" key="1">
    <source>
        <dbReference type="SAM" id="Phobius"/>
    </source>
</evidence>
<dbReference type="RefSeq" id="WP_188997296.1">
    <property type="nucleotide sequence ID" value="NZ_BMOU01000003.1"/>
</dbReference>